<sequence length="258" mass="29617">MIIRERNDAFVMIAQHDHGRLSGDFASRWKPEAWAGDERREDVVFAAYEHDRCWLDLDDIPIWNDGDRAPYHFIDYPIRPKLICYGKGIDGIKARRPYAGLLTSLHFSALLAPEQHPAVREYLEARFRLEEQWKRELGLTDETALETLDFHLRVLQFCDHLSLYVCLNEPGSPKDEEMPWYRDGIPGSERFPFSGGRTIVPRWQDAGTIAIAEFPFDGVFRVGLRGKTVTKAAIQAYGLAKAYDSAPFEQWLFAITPG</sequence>
<name>A0ABQ4N023_9BACL</name>
<dbReference type="EMBL" id="BOVJ01000002">
    <property type="protein sequence ID" value="GIQ61499.1"/>
    <property type="molecule type" value="Genomic_DNA"/>
</dbReference>
<comment type="caution">
    <text evidence="1">The sequence shown here is derived from an EMBL/GenBank/DDBJ whole genome shotgun (WGS) entry which is preliminary data.</text>
</comment>
<proteinExistence type="predicted"/>
<dbReference type="InterPro" id="IPR024992">
    <property type="entry name" value="DUF3891"/>
</dbReference>
<accession>A0ABQ4N023</accession>
<dbReference type="Pfam" id="PF13030">
    <property type="entry name" value="DUF3891"/>
    <property type="match status" value="1"/>
</dbReference>
<gene>
    <name evidence="1" type="ORF">PACILC2_00670</name>
</gene>
<reference evidence="1 2" key="1">
    <citation type="submission" date="2021-04" db="EMBL/GenBank/DDBJ databases">
        <title>Draft genome sequence of Paenibacillus cisolokensis, LC2-13A.</title>
        <authorList>
            <person name="Uke A."/>
            <person name="Chhe C."/>
            <person name="Baramee S."/>
            <person name="Kosugi A."/>
        </authorList>
    </citation>
    <scope>NUCLEOTIDE SEQUENCE [LARGE SCALE GENOMIC DNA]</scope>
    <source>
        <strain evidence="1 2">LC2-13A</strain>
    </source>
</reference>
<dbReference type="Proteomes" id="UP000680304">
    <property type="component" value="Unassembled WGS sequence"/>
</dbReference>
<organism evidence="1 2">
    <name type="scientific">Paenibacillus cisolokensis</name>
    <dbReference type="NCBI Taxonomy" id="1658519"/>
    <lineage>
        <taxon>Bacteria</taxon>
        <taxon>Bacillati</taxon>
        <taxon>Bacillota</taxon>
        <taxon>Bacilli</taxon>
        <taxon>Bacillales</taxon>
        <taxon>Paenibacillaceae</taxon>
        <taxon>Paenibacillus</taxon>
    </lineage>
</organism>
<protein>
    <submittedName>
        <fullName evidence="1">Serine hydroxymethyltransferase</fullName>
    </submittedName>
</protein>
<evidence type="ECO:0000313" key="1">
    <source>
        <dbReference type="EMBL" id="GIQ61499.1"/>
    </source>
</evidence>
<dbReference type="RefSeq" id="WP_213526703.1">
    <property type="nucleotide sequence ID" value="NZ_BOVJ01000002.1"/>
</dbReference>
<evidence type="ECO:0000313" key="2">
    <source>
        <dbReference type="Proteomes" id="UP000680304"/>
    </source>
</evidence>
<keyword evidence="2" id="KW-1185">Reference proteome</keyword>